<evidence type="ECO:0000313" key="2">
    <source>
        <dbReference type="EMBL" id="UPW41403.1"/>
    </source>
</evidence>
<name>A0A976N2P9_9VIRU</name>
<evidence type="ECO:0000259" key="1">
    <source>
        <dbReference type="Pfam" id="PF23343"/>
    </source>
</evidence>
<dbReference type="Pfam" id="PF23343">
    <property type="entry name" value="REP_ORF2-G2P"/>
    <property type="match status" value="1"/>
</dbReference>
<feature type="domain" description="Replication-associated protein ORF2/G2P" evidence="1">
    <location>
        <begin position="50"/>
        <end position="182"/>
    </location>
</feature>
<organism evidence="2">
    <name type="scientific">Dipodfec virus UA06Rod_16</name>
    <dbReference type="NCBI Taxonomy" id="2929317"/>
    <lineage>
        <taxon>Viruses</taxon>
        <taxon>Monodnaviria</taxon>
        <taxon>Sangervirae</taxon>
        <taxon>Phixviricota</taxon>
        <taxon>Malgrandaviricetes</taxon>
        <taxon>Petitvirales</taxon>
        <taxon>Microviridae</taxon>
    </lineage>
</organism>
<dbReference type="EMBL" id="OM869590">
    <property type="protein sequence ID" value="UPW41403.1"/>
    <property type="molecule type" value="Genomic_DNA"/>
</dbReference>
<reference evidence="2" key="1">
    <citation type="submission" date="2022-02" db="EMBL/GenBank/DDBJ databases">
        <title>Towards deciphering the DNA virus diversity associated with rodent species in the families Cricetidae and Heteromyidae.</title>
        <authorList>
            <person name="Lund M."/>
            <person name="Larsen B.B."/>
            <person name="Gryseels S."/>
            <person name="Kraberger S."/>
            <person name="Rowsey D.M."/>
            <person name="Steger L."/>
            <person name="Yule K.M."/>
            <person name="Upham N.S."/>
            <person name="Worobey M."/>
            <person name="Van Doorslaer K."/>
            <person name="Varsani A."/>
        </authorList>
    </citation>
    <scope>NUCLEOTIDE SEQUENCE</scope>
    <source>
        <strain evidence="2">UA06Rod_16</strain>
    </source>
</reference>
<accession>A0A976N2P9</accession>
<sequence>MPTPNKAINSVAFKKGLTEFECGACPECLRKRSNAWALRCAFEASDHVENCMVTLTYDNFARDAHGKIIGELPVDRSLHVSRDDIQKFIKRLRQHVFRSTGRKIKVFGSAEYGSRTHRAHYHLIIFGYCFPDCIYYKQSKRGHSIYMSKQLTSLWNHGICTVDSVTVNSAVGAYCSKYCSKGRGSDTFMIASRDIGMKRLLREFNGIKYIENGRLHPIPRQVWNIVISNRYNNKYFEFSYKYVNRSDGLDKFDRSRALRSNFRFLRDNDPQYRKYVEYWNNVAELAKLTRPDVLSRINLLPDSKFFAYKNAVLFAMSRRAHGVPVPAPGTKQFSAYDRYIWENFRMYPTHYDKCIVNVDEDGVICPCPSCRNRANDTKTPPGFKVFDADPEDYEIFSKNIGKSPSEFLDTLPLF</sequence>
<proteinExistence type="predicted"/>
<protein>
    <submittedName>
        <fullName evidence="2">Replication initiator protein</fullName>
    </submittedName>
</protein>
<dbReference type="InterPro" id="IPR056906">
    <property type="entry name" value="ORF2/G2P_dom"/>
</dbReference>